<evidence type="ECO:0000259" key="7">
    <source>
        <dbReference type="Pfam" id="PF00931"/>
    </source>
</evidence>
<evidence type="ECO:0000259" key="10">
    <source>
        <dbReference type="Pfam" id="PF23598"/>
    </source>
</evidence>
<dbReference type="CDD" id="cd14798">
    <property type="entry name" value="RX-CC_like"/>
    <property type="match status" value="1"/>
</dbReference>
<dbReference type="Pfam" id="PF00931">
    <property type="entry name" value="NB-ARC"/>
    <property type="match status" value="2"/>
</dbReference>
<keyword evidence="13" id="KW-1185">Reference proteome</keyword>
<feature type="domain" description="Disease resistance R13L4/SHOC-2-like LRR" evidence="10">
    <location>
        <begin position="770"/>
        <end position="1022"/>
    </location>
</feature>
<protein>
    <recommendedName>
        <fullName evidence="14">NB-ARC domain-containing protein</fullName>
    </recommendedName>
</protein>
<evidence type="ECO:0000256" key="2">
    <source>
        <dbReference type="ARBA" id="ARBA00022614"/>
    </source>
</evidence>
<dbReference type="InterPro" id="IPR036388">
    <property type="entry name" value="WH-like_DNA-bd_sf"/>
</dbReference>
<keyword evidence="3" id="KW-0677">Repeat</keyword>
<dbReference type="Gene3D" id="1.10.10.10">
    <property type="entry name" value="Winged helix-like DNA-binding domain superfamily/Winged helix DNA-binding domain"/>
    <property type="match status" value="1"/>
</dbReference>
<dbReference type="GO" id="GO:0098542">
    <property type="term" value="P:defense response to other organism"/>
    <property type="evidence" value="ECO:0000318"/>
    <property type="project" value="GO_Central"/>
</dbReference>
<gene>
    <name evidence="12" type="primary">LOC100835798</name>
    <name evidence="11" type="ORF">BRADI_5g01546v3</name>
</gene>
<dbReference type="InterPro" id="IPR041118">
    <property type="entry name" value="Rx_N"/>
</dbReference>
<accession>A0A0Q3E5V5</accession>
<dbReference type="SUPFAM" id="SSF52540">
    <property type="entry name" value="P-loop containing nucleoside triphosphate hydrolases"/>
    <property type="match status" value="2"/>
</dbReference>
<evidence type="ECO:0000256" key="6">
    <source>
        <dbReference type="ARBA" id="ARBA00023054"/>
    </source>
</evidence>
<dbReference type="InterPro" id="IPR042197">
    <property type="entry name" value="Apaf_helical"/>
</dbReference>
<dbReference type="SUPFAM" id="SSF52047">
    <property type="entry name" value="RNI-like"/>
    <property type="match status" value="1"/>
</dbReference>
<sequence>MEEIVIGLSKSVVEGTLSKVKAAIEDETKLKLTVQSDLVFITGEFEMMQSFLNVADAGERIKNKAVKTWVRQLRDLAYDAEDCIELVIHLDPKPSWWRRLLILPCLPAVTLPIDDAAAEIKELKDRVEYVSQRNMRYNLIADFGSGANIKSAAVQLDLERRRLDISIPVEEAKNKGSLVIDLTELIPNTEDHPDLGVISVWGTGGDLGVASIIRKAYDDSEIRNNFQCRGWAKLTHPFNPLKILRSLLIQFCTNTSTGPPNRQGEALDADSLPRTVASEGQVIREFVNHVNTKRYLVVLEDLSTIAEWDALRIYLPDRGNGSHVIVSTQHFDVASLCVGQPHKVSEFRKFTPDHSVYVFSKEVIGAGDVGCDADDLIGRDTEKVELINQIDEVSCVISVWGIAGVGKSALVRSVYRKYLNDRTKDSRSYINAWVNVPSPFNLRELCRSLLLHMSSVPATTKQVAAAQLANLTNPIDLCRRLLSGDTRCLIVIDGLQSTQEWDNIKQALSFGKASCIILVTNELSVANHCSGRDQFVLNVKGLADDHATQLFNKELEKQHNPIVPDDMEEQTKLIVNRCGGLPKLIVSVACFLAKNVDWEATNSNFIQQLESNQELASVRSIFGWLDSYFHTCPDFLKPCIFYLSIFPPRHGIRRRRLVRRWIAEGYARDTDGNLAEVNGEDYLSRLVDHSMLATAGKAGTGTETGRQMAKCYVNDFFREYIVSRRMEEDHVFALEGRCSQTTRRTGRHLVIHGSWDRDENVFNRIDFSRLRSLTVFGDCWEPFFTSDKMRVLRVLDLEGVTEGLTDDDIKNMVKRLPRLKFLSLRGCKGISRLPESLGRLRQLETLDIRNTAISWLPDTIVKMKKLQYVRAGVKGHTSASNNATSWVSSCLSCRPVGDQAVGVEVPCGFDELTNLHTLGVIKATAAGLIELRKLSQLRKLGVSGINRKNHEELRAVVSGHGHLESLSVWLDKADKQGFNDRVLDTVDEFKRPEKLRRLKLCGHLEELPVWIQDLTKLDNLHVSKTPAQDPSLM</sequence>
<dbReference type="Proteomes" id="UP000008810">
    <property type="component" value="Chromosome 5"/>
</dbReference>
<evidence type="ECO:0000256" key="5">
    <source>
        <dbReference type="ARBA" id="ARBA00022821"/>
    </source>
</evidence>
<dbReference type="Gene3D" id="1.10.8.430">
    <property type="entry name" value="Helical domain of apoptotic protease-activating factors"/>
    <property type="match status" value="1"/>
</dbReference>
<dbReference type="InterPro" id="IPR044974">
    <property type="entry name" value="Disease_R_plants"/>
</dbReference>
<evidence type="ECO:0000313" key="13">
    <source>
        <dbReference type="Proteomes" id="UP000008810"/>
    </source>
</evidence>
<evidence type="ECO:0000259" key="8">
    <source>
        <dbReference type="Pfam" id="PF18052"/>
    </source>
</evidence>
<dbReference type="InterPro" id="IPR002182">
    <property type="entry name" value="NB-ARC"/>
</dbReference>
<dbReference type="Pfam" id="PF18052">
    <property type="entry name" value="Rx_N"/>
    <property type="match status" value="1"/>
</dbReference>
<dbReference type="OrthoDB" id="592212at2759"/>
<dbReference type="InterPro" id="IPR038005">
    <property type="entry name" value="RX-like_CC"/>
</dbReference>
<dbReference type="Pfam" id="PF23559">
    <property type="entry name" value="WHD_DRP"/>
    <property type="match status" value="1"/>
</dbReference>
<reference evidence="11" key="2">
    <citation type="submission" date="2017-06" db="EMBL/GenBank/DDBJ databases">
        <title>WGS assembly of Brachypodium distachyon.</title>
        <authorList>
            <consortium name="The International Brachypodium Initiative"/>
            <person name="Lucas S."/>
            <person name="Harmon-Smith M."/>
            <person name="Lail K."/>
            <person name="Tice H."/>
            <person name="Grimwood J."/>
            <person name="Bruce D."/>
            <person name="Barry K."/>
            <person name="Shu S."/>
            <person name="Lindquist E."/>
            <person name="Wang M."/>
            <person name="Pitluck S."/>
            <person name="Vogel J.P."/>
            <person name="Garvin D.F."/>
            <person name="Mockler T.C."/>
            <person name="Schmutz J."/>
            <person name="Rokhsar D."/>
            <person name="Bevan M.W."/>
        </authorList>
    </citation>
    <scope>NUCLEOTIDE SEQUENCE</scope>
    <source>
        <strain evidence="11">Bd21</strain>
    </source>
</reference>
<evidence type="ECO:0008006" key="14">
    <source>
        <dbReference type="Google" id="ProtNLM"/>
    </source>
</evidence>
<evidence type="ECO:0000313" key="11">
    <source>
        <dbReference type="EMBL" id="KQJ81588.1"/>
    </source>
</evidence>
<dbReference type="InterPro" id="IPR032675">
    <property type="entry name" value="LRR_dom_sf"/>
</dbReference>
<dbReference type="Pfam" id="PF23598">
    <property type="entry name" value="LRR_14"/>
    <property type="match status" value="1"/>
</dbReference>
<feature type="domain" description="Disease resistance protein winged helix" evidence="9">
    <location>
        <begin position="645"/>
        <end position="716"/>
    </location>
</feature>
<dbReference type="EnsemblPlants" id="KQJ81588">
    <property type="protein sequence ID" value="KQJ81588"/>
    <property type="gene ID" value="BRADI_5g01546v3"/>
</dbReference>
<dbReference type="PANTHER" id="PTHR23155:SF1135">
    <property type="entry name" value="OS08G0246300 PROTEIN"/>
    <property type="match status" value="1"/>
</dbReference>
<name>A0A0Q3E5V5_BRADI</name>
<dbReference type="InterPro" id="IPR027417">
    <property type="entry name" value="P-loop_NTPase"/>
</dbReference>
<dbReference type="InterPro" id="IPR055414">
    <property type="entry name" value="LRR_R13L4/SHOC2-like"/>
</dbReference>
<proteinExistence type="inferred from homology"/>
<feature type="domain" description="NB-ARC" evidence="7">
    <location>
        <begin position="390"/>
        <end position="555"/>
    </location>
</feature>
<keyword evidence="6" id="KW-0175">Coiled coil</keyword>
<evidence type="ECO:0000256" key="4">
    <source>
        <dbReference type="ARBA" id="ARBA00022741"/>
    </source>
</evidence>
<organism evidence="11">
    <name type="scientific">Brachypodium distachyon</name>
    <name type="common">Purple false brome</name>
    <name type="synonym">Trachynia distachya</name>
    <dbReference type="NCBI Taxonomy" id="15368"/>
    <lineage>
        <taxon>Eukaryota</taxon>
        <taxon>Viridiplantae</taxon>
        <taxon>Streptophyta</taxon>
        <taxon>Embryophyta</taxon>
        <taxon>Tracheophyta</taxon>
        <taxon>Spermatophyta</taxon>
        <taxon>Magnoliopsida</taxon>
        <taxon>Liliopsida</taxon>
        <taxon>Poales</taxon>
        <taxon>Poaceae</taxon>
        <taxon>BOP clade</taxon>
        <taxon>Pooideae</taxon>
        <taxon>Stipodae</taxon>
        <taxon>Brachypodieae</taxon>
        <taxon>Brachypodium</taxon>
    </lineage>
</organism>
<comment type="similarity">
    <text evidence="1">Belongs to the disease resistance NB-LRR family.</text>
</comment>
<dbReference type="PANTHER" id="PTHR23155">
    <property type="entry name" value="DISEASE RESISTANCE PROTEIN RP"/>
    <property type="match status" value="1"/>
</dbReference>
<keyword evidence="2" id="KW-0433">Leucine-rich repeat</keyword>
<evidence type="ECO:0000256" key="3">
    <source>
        <dbReference type="ARBA" id="ARBA00022737"/>
    </source>
</evidence>
<dbReference type="Gene3D" id="3.80.10.10">
    <property type="entry name" value="Ribonuclease Inhibitor"/>
    <property type="match status" value="1"/>
</dbReference>
<dbReference type="Gramene" id="KQJ81588">
    <property type="protein sequence ID" value="KQJ81588"/>
    <property type="gene ID" value="BRADI_5g01546v3"/>
</dbReference>
<dbReference type="EMBL" id="CM000884">
    <property type="protein sequence ID" value="KQJ81588.1"/>
    <property type="molecule type" value="Genomic_DNA"/>
</dbReference>
<feature type="domain" description="Disease resistance N-terminal" evidence="8">
    <location>
        <begin position="12"/>
        <end position="90"/>
    </location>
</feature>
<dbReference type="STRING" id="15368.A0A0Q3E5V5"/>
<evidence type="ECO:0000313" key="12">
    <source>
        <dbReference type="EnsemblPlants" id="KQJ81588"/>
    </source>
</evidence>
<dbReference type="PRINTS" id="PR00364">
    <property type="entry name" value="DISEASERSIST"/>
</dbReference>
<evidence type="ECO:0000256" key="1">
    <source>
        <dbReference type="ARBA" id="ARBA00008894"/>
    </source>
</evidence>
<dbReference type="GO" id="GO:0043531">
    <property type="term" value="F:ADP binding"/>
    <property type="evidence" value="ECO:0007669"/>
    <property type="project" value="InterPro"/>
</dbReference>
<keyword evidence="5" id="KW-0611">Plant defense</keyword>
<dbReference type="AlphaFoldDB" id="A0A0Q3E5V5"/>
<reference evidence="12" key="3">
    <citation type="submission" date="2018-08" db="UniProtKB">
        <authorList>
            <consortium name="EnsemblPlants"/>
        </authorList>
    </citation>
    <scope>IDENTIFICATION</scope>
    <source>
        <strain evidence="12">cv. Bd21</strain>
    </source>
</reference>
<dbReference type="Gene3D" id="3.40.50.300">
    <property type="entry name" value="P-loop containing nucleotide triphosphate hydrolases"/>
    <property type="match status" value="2"/>
</dbReference>
<feature type="domain" description="NB-ARC" evidence="7">
    <location>
        <begin position="192"/>
        <end position="364"/>
    </location>
</feature>
<evidence type="ECO:0000259" key="9">
    <source>
        <dbReference type="Pfam" id="PF23559"/>
    </source>
</evidence>
<dbReference type="Gene3D" id="1.20.5.4130">
    <property type="match status" value="1"/>
</dbReference>
<dbReference type="ExpressionAtlas" id="A0A0Q3E5V5">
    <property type="expression patterns" value="baseline"/>
</dbReference>
<dbReference type="InterPro" id="IPR058922">
    <property type="entry name" value="WHD_DRP"/>
</dbReference>
<dbReference type="KEGG" id="bdi:100835798"/>
<dbReference type="RefSeq" id="XP_003580368.1">
    <property type="nucleotide sequence ID" value="XM_003580320.4"/>
</dbReference>
<reference evidence="11 12" key="1">
    <citation type="journal article" date="2010" name="Nature">
        <title>Genome sequencing and analysis of the model grass Brachypodium distachyon.</title>
        <authorList>
            <consortium name="International Brachypodium Initiative"/>
        </authorList>
    </citation>
    <scope>NUCLEOTIDE SEQUENCE [LARGE SCALE GENOMIC DNA]</scope>
    <source>
        <strain evidence="11">Bd21</strain>
        <strain evidence="12">cv. Bd21</strain>
    </source>
</reference>
<keyword evidence="4" id="KW-0547">Nucleotide-binding</keyword>
<dbReference type="GeneID" id="100835798"/>